<accession>A0A7K5YIW8</accession>
<feature type="coiled-coil region" evidence="4">
    <location>
        <begin position="9"/>
        <end position="43"/>
    </location>
</feature>
<evidence type="ECO:0000256" key="2">
    <source>
        <dbReference type="ARBA" id="ARBA00016007"/>
    </source>
</evidence>
<reference evidence="5 6" key="1">
    <citation type="submission" date="2019-09" db="EMBL/GenBank/DDBJ databases">
        <title>Bird 10,000 Genomes (B10K) Project - Family phase.</title>
        <authorList>
            <person name="Zhang G."/>
        </authorList>
    </citation>
    <scope>NUCLEOTIDE SEQUENCE [LARGE SCALE GENOMIC DNA]</scope>
    <source>
        <strain evidence="5">B10K-DU-027-49</strain>
        <tissue evidence="5">Muscle</tissue>
    </source>
</reference>
<proteinExistence type="inferred from homology"/>
<dbReference type="GO" id="GO:0032465">
    <property type="term" value="P:regulation of cytokinesis"/>
    <property type="evidence" value="ECO:0007669"/>
    <property type="project" value="TreeGrafter"/>
</dbReference>
<dbReference type="GO" id="GO:0030496">
    <property type="term" value="C:midbody"/>
    <property type="evidence" value="ECO:0007669"/>
    <property type="project" value="TreeGrafter"/>
</dbReference>
<dbReference type="GO" id="GO:0036064">
    <property type="term" value="C:ciliary basal body"/>
    <property type="evidence" value="ECO:0007669"/>
    <property type="project" value="TreeGrafter"/>
</dbReference>
<dbReference type="PANTHER" id="PTHR31259:SF3">
    <property type="entry name" value="ENDOSOME-ASSOCIATED-TRAFFICKING REGULATOR 1"/>
    <property type="match status" value="1"/>
</dbReference>
<keyword evidence="3 4" id="KW-0175">Coiled coil</keyword>
<organism evidence="5 6">
    <name type="scientific">Pterocles burchelli</name>
    <dbReference type="NCBI Taxonomy" id="2585816"/>
    <lineage>
        <taxon>Eukaryota</taxon>
        <taxon>Metazoa</taxon>
        <taxon>Chordata</taxon>
        <taxon>Craniata</taxon>
        <taxon>Vertebrata</taxon>
        <taxon>Euteleostomi</taxon>
        <taxon>Archelosauria</taxon>
        <taxon>Archosauria</taxon>
        <taxon>Dinosauria</taxon>
        <taxon>Saurischia</taxon>
        <taxon>Theropoda</taxon>
        <taxon>Coelurosauria</taxon>
        <taxon>Aves</taxon>
        <taxon>Neognathae</taxon>
        <taxon>Neoaves</taxon>
        <taxon>Columbimorphae</taxon>
        <taxon>Pterocliformes</taxon>
        <taxon>Pteroclidae</taxon>
        <taxon>Pterocles</taxon>
    </lineage>
</organism>
<dbReference type="GO" id="GO:1903566">
    <property type="term" value="P:positive regulation of protein localization to cilium"/>
    <property type="evidence" value="ECO:0007669"/>
    <property type="project" value="TreeGrafter"/>
</dbReference>
<dbReference type="Proteomes" id="UP000522270">
    <property type="component" value="Unassembled WGS sequence"/>
</dbReference>
<feature type="non-terminal residue" evidence="5">
    <location>
        <position position="111"/>
    </location>
</feature>
<dbReference type="GO" id="GO:0055037">
    <property type="term" value="C:recycling endosome"/>
    <property type="evidence" value="ECO:0007669"/>
    <property type="project" value="TreeGrafter"/>
</dbReference>
<dbReference type="GO" id="GO:0045724">
    <property type="term" value="P:positive regulation of cilium assembly"/>
    <property type="evidence" value="ECO:0007669"/>
    <property type="project" value="TreeGrafter"/>
</dbReference>
<dbReference type="InterPro" id="IPR026757">
    <property type="entry name" value="ENTR1"/>
</dbReference>
<dbReference type="EMBL" id="VYZE01000227">
    <property type="protein sequence ID" value="NWU65173.1"/>
    <property type="molecule type" value="Genomic_DNA"/>
</dbReference>
<comment type="caution">
    <text evidence="5">The sequence shown here is derived from an EMBL/GenBank/DDBJ whole genome shotgun (WGS) entry which is preliminary data.</text>
</comment>
<name>A0A7K5YIW8_9AVES</name>
<gene>
    <name evidence="5" type="primary">Sdccag3_0</name>
    <name evidence="5" type="ORF">PTEBUR_R14941</name>
</gene>
<dbReference type="OrthoDB" id="6499155at2759"/>
<evidence type="ECO:0000256" key="1">
    <source>
        <dbReference type="ARBA" id="ARBA00007791"/>
    </source>
</evidence>
<keyword evidence="6" id="KW-1185">Reference proteome</keyword>
<evidence type="ECO:0000313" key="5">
    <source>
        <dbReference type="EMBL" id="NWU65173.1"/>
    </source>
</evidence>
<feature type="non-terminal residue" evidence="5">
    <location>
        <position position="1"/>
    </location>
</feature>
<protein>
    <recommendedName>
        <fullName evidence="2">Endosome-associated-trafficking regulator 1</fullName>
    </recommendedName>
</protein>
<dbReference type="PANTHER" id="PTHR31259">
    <property type="entry name" value="ENDOSOME-ASSOCIATED TRAFFICKING REGULATOR 1"/>
    <property type="match status" value="1"/>
</dbReference>
<evidence type="ECO:0000256" key="3">
    <source>
        <dbReference type="ARBA" id="ARBA00023054"/>
    </source>
</evidence>
<evidence type="ECO:0000256" key="4">
    <source>
        <dbReference type="SAM" id="Coils"/>
    </source>
</evidence>
<evidence type="ECO:0000313" key="6">
    <source>
        <dbReference type="Proteomes" id="UP000522270"/>
    </source>
</evidence>
<sequence>FVRQTEWSLQVMTQRALDAEKNVEKMKQEMFLLQEALESSKVENESLRAGQTTNLGAVKNNIDVALQNLNKIITGANWYIRQLTHGTESLHFVAEVLQSIGKISEVEAKKE</sequence>
<dbReference type="AlphaFoldDB" id="A0A7K5YIW8"/>
<comment type="similarity">
    <text evidence="1">Belongs to the ENTR1 family.</text>
</comment>
<dbReference type="GO" id="GO:0005769">
    <property type="term" value="C:early endosome"/>
    <property type="evidence" value="ECO:0007669"/>
    <property type="project" value="TreeGrafter"/>
</dbReference>
<dbReference type="GO" id="GO:0005813">
    <property type="term" value="C:centrosome"/>
    <property type="evidence" value="ECO:0007669"/>
    <property type="project" value="TreeGrafter"/>
</dbReference>